<evidence type="ECO:0008006" key="3">
    <source>
        <dbReference type="Google" id="ProtNLM"/>
    </source>
</evidence>
<evidence type="ECO:0000313" key="2">
    <source>
        <dbReference type="Proteomes" id="UP000194154"/>
    </source>
</evidence>
<dbReference type="STRING" id="1855823.MCCS_21050"/>
<gene>
    <name evidence="1" type="ORF">MCCS_21050</name>
</gene>
<dbReference type="AlphaFoldDB" id="A0A1W7ADM6"/>
<keyword evidence="2" id="KW-1185">Reference proteome</keyword>
<dbReference type="InterPro" id="IPR025930">
    <property type="entry name" value="NETI"/>
</dbReference>
<dbReference type="Pfam" id="PF14044">
    <property type="entry name" value="NETI"/>
    <property type="match status" value="1"/>
</dbReference>
<organism evidence="1 2">
    <name type="scientific">Macrococcoides canis</name>
    <dbReference type="NCBI Taxonomy" id="1855823"/>
    <lineage>
        <taxon>Bacteria</taxon>
        <taxon>Bacillati</taxon>
        <taxon>Bacillota</taxon>
        <taxon>Bacilli</taxon>
        <taxon>Bacillales</taxon>
        <taxon>Staphylococcaceae</taxon>
        <taxon>Macrococcoides</taxon>
    </lineage>
</organism>
<dbReference type="RefSeq" id="WP_086043681.1">
    <property type="nucleotide sequence ID" value="NZ_CBCRZA010000007.1"/>
</dbReference>
<name>A0A1W7ADM6_9STAP</name>
<reference evidence="1 2" key="1">
    <citation type="journal article" date="2017" name="Int. J. Syst. Evol. Microbiol.">
        <title>Macrococcus canis sp. nov., a skin bacterium associated with infections in dogs.</title>
        <authorList>
            <person name="Gobeli Brawand S."/>
            <person name="Cotting K."/>
            <person name="Gomez-Sanz E."/>
            <person name="Collaud A."/>
            <person name="Thomann A."/>
            <person name="Brodard I."/>
            <person name="Rodriguez-Campos S."/>
            <person name="Strauss C."/>
            <person name="Perreten V."/>
        </authorList>
    </citation>
    <scope>NUCLEOTIDE SEQUENCE [LARGE SCALE GENOMIC DNA]</scope>
    <source>
        <strain evidence="1 2">KM45013</strain>
    </source>
</reference>
<protein>
    <recommendedName>
        <fullName evidence="3">NETI motif-containing protein</fullName>
    </recommendedName>
</protein>
<evidence type="ECO:0000313" key="1">
    <source>
        <dbReference type="EMBL" id="ARQ07694.1"/>
    </source>
</evidence>
<dbReference type="OrthoDB" id="2354098at2"/>
<accession>A0A1W7ADM6</accession>
<dbReference type="EMBL" id="CP021059">
    <property type="protein sequence ID" value="ARQ07694.1"/>
    <property type="molecule type" value="Genomic_DNA"/>
</dbReference>
<dbReference type="GeneID" id="35296190"/>
<proteinExistence type="predicted"/>
<sequence length="58" mass="6911">MKFEVQDNETITECLERMKAAGYTPVKRFQKPIFRENDKGEIEVFKEQIIFTGKKIEQ</sequence>
<dbReference type="KEGG" id="mcak:MCCS_21050"/>
<dbReference type="Proteomes" id="UP000194154">
    <property type="component" value="Chromosome"/>
</dbReference>